<feature type="transmembrane region" description="Helical" evidence="7">
    <location>
        <begin position="31"/>
        <end position="52"/>
    </location>
</feature>
<feature type="compositionally biased region" description="Basic and acidic residues" evidence="6">
    <location>
        <begin position="349"/>
        <end position="358"/>
    </location>
</feature>
<dbReference type="AlphaFoldDB" id="A0A3N2PV14"/>
<feature type="region of interest" description="Disordered" evidence="6">
    <location>
        <begin position="326"/>
        <end position="382"/>
    </location>
</feature>
<evidence type="ECO:0000256" key="1">
    <source>
        <dbReference type="ARBA" id="ARBA00004141"/>
    </source>
</evidence>
<dbReference type="GeneID" id="39578383"/>
<dbReference type="STRING" id="1314773.A0A3N2PV14"/>
<dbReference type="GO" id="GO:0016020">
    <property type="term" value="C:membrane"/>
    <property type="evidence" value="ECO:0007669"/>
    <property type="project" value="UniProtKB-SubCell"/>
</dbReference>
<evidence type="ECO:0000313" key="9">
    <source>
        <dbReference type="EMBL" id="ROT38186.1"/>
    </source>
</evidence>
<dbReference type="EMBL" id="ML119056">
    <property type="protein sequence ID" value="ROT38186.1"/>
    <property type="molecule type" value="Genomic_DNA"/>
</dbReference>
<feature type="transmembrane region" description="Helical" evidence="7">
    <location>
        <begin position="140"/>
        <end position="162"/>
    </location>
</feature>
<comment type="similarity">
    <text evidence="5">Belongs to the SAT4 family.</text>
</comment>
<dbReference type="InterPro" id="IPR052337">
    <property type="entry name" value="SAT4-like"/>
</dbReference>
<feature type="transmembrane region" description="Helical" evidence="7">
    <location>
        <begin position="270"/>
        <end position="293"/>
    </location>
</feature>
<evidence type="ECO:0000259" key="8">
    <source>
        <dbReference type="Pfam" id="PF20684"/>
    </source>
</evidence>
<dbReference type="Pfam" id="PF20684">
    <property type="entry name" value="Fung_rhodopsin"/>
    <property type="match status" value="1"/>
</dbReference>
<feature type="transmembrane region" description="Helical" evidence="7">
    <location>
        <begin position="225"/>
        <end position="250"/>
    </location>
</feature>
<feature type="transmembrane region" description="Helical" evidence="7">
    <location>
        <begin position="191"/>
        <end position="213"/>
    </location>
</feature>
<reference evidence="9 10" key="1">
    <citation type="journal article" date="2018" name="Mol. Ecol.">
        <title>The obligate alkalophilic soda-lake fungus Sodiomyces alkalinus has shifted to a protein diet.</title>
        <authorList>
            <person name="Grum-Grzhimaylo A.A."/>
            <person name="Falkoski D.L."/>
            <person name="van den Heuvel J."/>
            <person name="Valero-Jimenez C.A."/>
            <person name="Min B."/>
            <person name="Choi I.G."/>
            <person name="Lipzen A."/>
            <person name="Daum C.G."/>
            <person name="Aanen D.K."/>
            <person name="Tsang A."/>
            <person name="Henrissat B."/>
            <person name="Bilanenko E.N."/>
            <person name="de Vries R.P."/>
            <person name="van Kan J.A.L."/>
            <person name="Grigoriev I.V."/>
            <person name="Debets A.J.M."/>
        </authorList>
    </citation>
    <scope>NUCLEOTIDE SEQUENCE [LARGE SCALE GENOMIC DNA]</scope>
    <source>
        <strain evidence="9 10">F11</strain>
    </source>
</reference>
<evidence type="ECO:0000256" key="5">
    <source>
        <dbReference type="ARBA" id="ARBA00038359"/>
    </source>
</evidence>
<dbReference type="PANTHER" id="PTHR33048">
    <property type="entry name" value="PTH11-LIKE INTEGRAL MEMBRANE PROTEIN (AFU_ORTHOLOGUE AFUA_5G11245)"/>
    <property type="match status" value="1"/>
</dbReference>
<dbReference type="RefSeq" id="XP_028465992.1">
    <property type="nucleotide sequence ID" value="XM_028609905.1"/>
</dbReference>
<feature type="region of interest" description="Disordered" evidence="6">
    <location>
        <begin position="396"/>
        <end position="458"/>
    </location>
</feature>
<dbReference type="InterPro" id="IPR049326">
    <property type="entry name" value="Rhodopsin_dom_fungi"/>
</dbReference>
<feature type="compositionally biased region" description="Acidic residues" evidence="6">
    <location>
        <begin position="410"/>
        <end position="421"/>
    </location>
</feature>
<dbReference type="PANTHER" id="PTHR33048:SF42">
    <property type="entry name" value="INTEGRAL MEMBRANE PROTEIN"/>
    <property type="match status" value="1"/>
</dbReference>
<keyword evidence="4 7" id="KW-0472">Membrane</keyword>
<comment type="subcellular location">
    <subcellularLocation>
        <location evidence="1">Membrane</location>
        <topology evidence="1">Multi-pass membrane protein</topology>
    </subcellularLocation>
</comment>
<keyword evidence="10" id="KW-1185">Reference proteome</keyword>
<sequence length="458" mass="51574">MAAEEEEWDLSYVPFDYDLLPRGDLGPRLNATVWTFTGVAAVILILRIYCKLSRRKALWLDDHVLVAAWISLALLGSFNSAAISLGFGKHSWEIPRDTFDYLLLHCNLAGTFSILAAAWSKTSFALTLYRLTAERPFMRAFLWFAIISINLACGGVVVITWAQCTPVEKVWQPNLEPGTCWPKSIHINYNIFAAVYSGTMDIVLALVPWILIWRLTLSKKEKFGMLVAMSMGILLLANKIPISAGIVSFVKISTLYAIEHADMIKTVDLVTWGAAESAVTIIAASLPVLRVFVVTHVKSRNVNEPNSMATEEKTFLRRLDFFSTASTRSRGSSRPDSGAWRPSSRNGWRRVEVKDWRWKQQQQQQQQQQGGQQHMRSPTGEHMNMHADDVEMAYQSERKSPLQPVYENPSSEDFEFGFDSEETSREADLDGLRAHPLTAPGRADSRDFPLPPTYSPRG</sequence>
<keyword evidence="3 7" id="KW-1133">Transmembrane helix</keyword>
<evidence type="ECO:0000313" key="10">
    <source>
        <dbReference type="Proteomes" id="UP000272025"/>
    </source>
</evidence>
<dbReference type="OrthoDB" id="5417887at2759"/>
<protein>
    <recommendedName>
        <fullName evidence="8">Rhodopsin domain-containing protein</fullName>
    </recommendedName>
</protein>
<feature type="transmembrane region" description="Helical" evidence="7">
    <location>
        <begin position="64"/>
        <end position="87"/>
    </location>
</feature>
<name>A0A3N2PV14_SODAK</name>
<keyword evidence="2 7" id="KW-0812">Transmembrane</keyword>
<feature type="compositionally biased region" description="Pro residues" evidence="6">
    <location>
        <begin position="449"/>
        <end position="458"/>
    </location>
</feature>
<feature type="domain" description="Rhodopsin" evidence="8">
    <location>
        <begin position="46"/>
        <end position="293"/>
    </location>
</feature>
<accession>A0A3N2PV14</accession>
<organism evidence="9 10">
    <name type="scientific">Sodiomyces alkalinus (strain CBS 110278 / VKM F-3762 / F11)</name>
    <name type="common">Alkaliphilic filamentous fungus</name>
    <dbReference type="NCBI Taxonomy" id="1314773"/>
    <lineage>
        <taxon>Eukaryota</taxon>
        <taxon>Fungi</taxon>
        <taxon>Dikarya</taxon>
        <taxon>Ascomycota</taxon>
        <taxon>Pezizomycotina</taxon>
        <taxon>Sordariomycetes</taxon>
        <taxon>Hypocreomycetidae</taxon>
        <taxon>Glomerellales</taxon>
        <taxon>Plectosphaerellaceae</taxon>
        <taxon>Sodiomyces</taxon>
    </lineage>
</organism>
<feature type="compositionally biased region" description="Low complexity" evidence="6">
    <location>
        <begin position="360"/>
        <end position="373"/>
    </location>
</feature>
<proteinExistence type="inferred from homology"/>
<evidence type="ECO:0000256" key="7">
    <source>
        <dbReference type="SAM" id="Phobius"/>
    </source>
</evidence>
<evidence type="ECO:0000256" key="2">
    <source>
        <dbReference type="ARBA" id="ARBA00022692"/>
    </source>
</evidence>
<feature type="transmembrane region" description="Helical" evidence="7">
    <location>
        <begin position="99"/>
        <end position="119"/>
    </location>
</feature>
<dbReference type="Proteomes" id="UP000272025">
    <property type="component" value="Unassembled WGS sequence"/>
</dbReference>
<gene>
    <name evidence="9" type="ORF">SODALDRAFT_324596</name>
</gene>
<feature type="compositionally biased region" description="Basic and acidic residues" evidence="6">
    <location>
        <begin position="422"/>
        <end position="433"/>
    </location>
</feature>
<evidence type="ECO:0000256" key="3">
    <source>
        <dbReference type="ARBA" id="ARBA00022989"/>
    </source>
</evidence>
<evidence type="ECO:0000256" key="6">
    <source>
        <dbReference type="SAM" id="MobiDB-lite"/>
    </source>
</evidence>
<evidence type="ECO:0000256" key="4">
    <source>
        <dbReference type="ARBA" id="ARBA00023136"/>
    </source>
</evidence>